<evidence type="ECO:0008006" key="3">
    <source>
        <dbReference type="Google" id="ProtNLM"/>
    </source>
</evidence>
<name>A0ABU4ZEC7_9HYPH</name>
<protein>
    <recommendedName>
        <fullName evidence="3">Apea-like HEPN domain-containing protein</fullName>
    </recommendedName>
</protein>
<reference evidence="1 2" key="1">
    <citation type="submission" date="2023-08" db="EMBL/GenBank/DDBJ databases">
        <title>Implementing the SeqCode for naming new Mesorhizobium species isolated from Vachellia karroo root nodules.</title>
        <authorList>
            <person name="Van Lill M."/>
        </authorList>
    </citation>
    <scope>NUCLEOTIDE SEQUENCE [LARGE SCALE GENOMIC DNA]</scope>
    <source>
        <strain evidence="1 2">VK22B</strain>
    </source>
</reference>
<sequence>MKLGQLISDIIVELTQLQGAALPPWREDDDFPFPRMIAVDGERTLYVSKKIDNLIDLVSHQIHTSDPDLGRRTGTTELRSIVRRAFGPALAAIDLDRDVSENADITLSSVRGFIKQSINREKLRQEHCFGCTLFSRLSVSDFAVGSVRFERRAEWLRQKLIAGDISLITHRRIEKIWSGRKLRGRKPSFESMGERDILDTIGDCPYVCSVTTDGYSLGLGREKALIAARLVLTSIALLWQTPSKKLDGFNLAYDRTVQSQIAMAFCEKNILTSRNKIHLTVDGDFNREKWDMLIAKSKDYFSIIEEIINYSLSLADVSRKHLMRTLFHALLWFHEGCRDRSPLIAIVKFAATMDALACGKGENDILKLFEVRVGLKGDARVFPDGTTLKSAVAVIYGYGRSRTIHGNNERVGTDWSNMSARAEQLARLCLIRCIEWADKNREVDSPRLMLTT</sequence>
<evidence type="ECO:0000313" key="2">
    <source>
        <dbReference type="Proteomes" id="UP001271249"/>
    </source>
</evidence>
<organism evidence="1 2">
    <name type="scientific">Mesorhizobium captivum</name>
    <dbReference type="NCBI Taxonomy" id="3072319"/>
    <lineage>
        <taxon>Bacteria</taxon>
        <taxon>Pseudomonadati</taxon>
        <taxon>Pseudomonadota</taxon>
        <taxon>Alphaproteobacteria</taxon>
        <taxon>Hyphomicrobiales</taxon>
        <taxon>Phyllobacteriaceae</taxon>
        <taxon>Mesorhizobium</taxon>
    </lineage>
</organism>
<dbReference type="RefSeq" id="WP_320230010.1">
    <property type="nucleotide sequence ID" value="NZ_JAVIJB010000059.1"/>
</dbReference>
<evidence type="ECO:0000313" key="1">
    <source>
        <dbReference type="EMBL" id="MDX8496312.1"/>
    </source>
</evidence>
<proteinExistence type="predicted"/>
<dbReference type="EMBL" id="JAVIJC010000057">
    <property type="protein sequence ID" value="MDX8496312.1"/>
    <property type="molecule type" value="Genomic_DNA"/>
</dbReference>
<gene>
    <name evidence="1" type="ORF">RFN29_32820</name>
</gene>
<keyword evidence="2" id="KW-1185">Reference proteome</keyword>
<dbReference type="Proteomes" id="UP001271249">
    <property type="component" value="Unassembled WGS sequence"/>
</dbReference>
<comment type="caution">
    <text evidence="1">The sequence shown here is derived from an EMBL/GenBank/DDBJ whole genome shotgun (WGS) entry which is preliminary data.</text>
</comment>
<accession>A0ABU4ZEC7</accession>